<organism evidence="1 2">
    <name type="scientific">Clohesyomyces aquaticus</name>
    <dbReference type="NCBI Taxonomy" id="1231657"/>
    <lineage>
        <taxon>Eukaryota</taxon>
        <taxon>Fungi</taxon>
        <taxon>Dikarya</taxon>
        <taxon>Ascomycota</taxon>
        <taxon>Pezizomycotina</taxon>
        <taxon>Dothideomycetes</taxon>
        <taxon>Pleosporomycetidae</taxon>
        <taxon>Pleosporales</taxon>
        <taxon>Lindgomycetaceae</taxon>
        <taxon>Clohesyomyces</taxon>
    </lineage>
</organism>
<dbReference type="EMBL" id="MCFA01000091">
    <property type="protein sequence ID" value="ORY09061.1"/>
    <property type="molecule type" value="Genomic_DNA"/>
</dbReference>
<comment type="caution">
    <text evidence="1">The sequence shown here is derived from an EMBL/GenBank/DDBJ whole genome shotgun (WGS) entry which is preliminary data.</text>
</comment>
<accession>A0A1Y1ZFN1</accession>
<dbReference type="Proteomes" id="UP000193144">
    <property type="component" value="Unassembled WGS sequence"/>
</dbReference>
<protein>
    <submittedName>
        <fullName evidence="1">Uncharacterized protein</fullName>
    </submittedName>
</protein>
<sequence length="180" mass="19831">MSQLLHHPGLGRRAITVFIQPTTERTFRQWLWSRSLVILVDSRASIIPSWSLERSSGRSTLGDGLNLAYPGSCCDHAAMMTYAVDASLGYSQLQFHMLHIAFSFAKPKCPFLLSDHYGTHFSEPGRADSFNHLISKTTSTLIPSHAFLDFQGSFCRCGPPVVATVANLLFLGSPSTIQIS</sequence>
<reference evidence="1 2" key="1">
    <citation type="submission" date="2016-07" db="EMBL/GenBank/DDBJ databases">
        <title>Pervasive Adenine N6-methylation of Active Genes in Fungi.</title>
        <authorList>
            <consortium name="DOE Joint Genome Institute"/>
            <person name="Mondo S.J."/>
            <person name="Dannebaum R.O."/>
            <person name="Kuo R.C."/>
            <person name="Labutti K."/>
            <person name="Haridas S."/>
            <person name="Kuo A."/>
            <person name="Salamov A."/>
            <person name="Ahrendt S.R."/>
            <person name="Lipzen A."/>
            <person name="Sullivan W."/>
            <person name="Andreopoulos W.B."/>
            <person name="Clum A."/>
            <person name="Lindquist E."/>
            <person name="Daum C."/>
            <person name="Ramamoorthy G.K."/>
            <person name="Gryganskyi A."/>
            <person name="Culley D."/>
            <person name="Magnuson J.K."/>
            <person name="James T.Y."/>
            <person name="O'Malley M.A."/>
            <person name="Stajich J.E."/>
            <person name="Spatafora J.W."/>
            <person name="Visel A."/>
            <person name="Grigoriev I.V."/>
        </authorList>
    </citation>
    <scope>NUCLEOTIDE SEQUENCE [LARGE SCALE GENOMIC DNA]</scope>
    <source>
        <strain evidence="1 2">CBS 115471</strain>
    </source>
</reference>
<evidence type="ECO:0000313" key="1">
    <source>
        <dbReference type="EMBL" id="ORY09061.1"/>
    </source>
</evidence>
<dbReference type="AlphaFoldDB" id="A0A1Y1ZFN1"/>
<evidence type="ECO:0000313" key="2">
    <source>
        <dbReference type="Proteomes" id="UP000193144"/>
    </source>
</evidence>
<gene>
    <name evidence="1" type="ORF">BCR34DRAFT_382787</name>
</gene>
<name>A0A1Y1ZFN1_9PLEO</name>
<keyword evidence="2" id="KW-1185">Reference proteome</keyword>
<proteinExistence type="predicted"/>